<comment type="caution">
    <text evidence="10">The sequence shown here is derived from an EMBL/GenBank/DDBJ whole genome shotgun (WGS) entry which is preliminary data.</text>
</comment>
<feature type="coiled-coil region" evidence="8">
    <location>
        <begin position="80"/>
        <end position="107"/>
    </location>
</feature>
<evidence type="ECO:0000256" key="1">
    <source>
        <dbReference type="ARBA" id="ARBA00004141"/>
    </source>
</evidence>
<keyword evidence="4 9" id="KW-0812">Transmembrane</keyword>
<evidence type="ECO:0000256" key="4">
    <source>
        <dbReference type="ARBA" id="ARBA00022692"/>
    </source>
</evidence>
<dbReference type="GO" id="GO:0051117">
    <property type="term" value="F:ATPase binding"/>
    <property type="evidence" value="ECO:0007669"/>
    <property type="project" value="TreeGrafter"/>
</dbReference>
<name>A0A5C5Y2T8_9PLAN</name>
<proteinExistence type="inferred from homology"/>
<dbReference type="GO" id="GO:0007035">
    <property type="term" value="P:vacuolar acidification"/>
    <property type="evidence" value="ECO:0007669"/>
    <property type="project" value="TreeGrafter"/>
</dbReference>
<evidence type="ECO:0000256" key="3">
    <source>
        <dbReference type="ARBA" id="ARBA00022448"/>
    </source>
</evidence>
<evidence type="ECO:0000256" key="9">
    <source>
        <dbReference type="SAM" id="Phobius"/>
    </source>
</evidence>
<evidence type="ECO:0000256" key="7">
    <source>
        <dbReference type="ARBA" id="ARBA00023136"/>
    </source>
</evidence>
<dbReference type="EMBL" id="SJPL01000001">
    <property type="protein sequence ID" value="TWT69987.1"/>
    <property type="molecule type" value="Genomic_DNA"/>
</dbReference>
<feature type="transmembrane region" description="Helical" evidence="9">
    <location>
        <begin position="428"/>
        <end position="448"/>
    </location>
</feature>
<dbReference type="GO" id="GO:0046961">
    <property type="term" value="F:proton-transporting ATPase activity, rotational mechanism"/>
    <property type="evidence" value="ECO:0007669"/>
    <property type="project" value="InterPro"/>
</dbReference>
<evidence type="ECO:0000256" key="8">
    <source>
        <dbReference type="SAM" id="Coils"/>
    </source>
</evidence>
<dbReference type="InterPro" id="IPR002490">
    <property type="entry name" value="V-ATPase_116kDa_su"/>
</dbReference>
<feature type="transmembrane region" description="Helical" evidence="9">
    <location>
        <begin position="569"/>
        <end position="593"/>
    </location>
</feature>
<keyword evidence="7 9" id="KW-0472">Membrane</keyword>
<dbReference type="RefSeq" id="WP_231598438.1">
    <property type="nucleotide sequence ID" value="NZ_SJPL01000001.1"/>
</dbReference>
<keyword evidence="8" id="KW-0175">Coiled coil</keyword>
<gene>
    <name evidence="10" type="ORF">Pan14r_22840</name>
</gene>
<evidence type="ECO:0000256" key="6">
    <source>
        <dbReference type="ARBA" id="ARBA00023065"/>
    </source>
</evidence>
<accession>A0A5C5Y2T8</accession>
<keyword evidence="6" id="KW-0406">Ion transport</keyword>
<sequence length="627" mass="69136">MGHKSIVALQRVTFAGLTSEKECLLDDLHRFGCLEIIPFDQPGATALHDGPSGPARDALKFLLSSPHRRRQIRDPERFDADAIERKALQLQSQLQTLNEERDDLIQRLELVRPFGKFRFASIQEMGDLRLWFYVVPHNEMPAVESRLSESPSNDIGAWQTVNRDARFCYVVVVSIDEPIGMPVPRVRIGSRSPEELSKRRDDVEFAIEDVQAERISLTRWCLLFARSLTELEDAAARRQAAGQTLDADPVFALQAWVPSDRVDELAEYAKQKGILFEHRPPVQGERPPTLMRNTSQTEAGEDLVNFYMTPGYWTWDPSGVVFVSFAIFFAMILADAGYAILLGVGLLAVWRRLGHPPQGGGAWIAAADIEQGEPELQRSTGQRFRPMLLLIVVVSLIYGVLVGSYFGLSPSPNSLLSRFNVLDMSNSQLMMGVSVLVGGLHVILANLMDARRYVDWRDGLASLGWAMAVGGGLMAGAGYAMPRLDLLTTIGAGLVVTGLLMVVGFTARHEKPVGRLVGGLIGLTKISAAFGDVLSYLRLFALGLASASLATAFNDMAAGLHSSFPRLGLLFALLVLLFGHALNLLLGVSSGVIHGLRLNVIEFFNWGLKDEGRRFTPFRRKEGSLWN</sequence>
<dbReference type="Proteomes" id="UP000317238">
    <property type="component" value="Unassembled WGS sequence"/>
</dbReference>
<dbReference type="PANTHER" id="PTHR11629:SF63">
    <property type="entry name" value="V-TYPE PROTON ATPASE SUBUNIT A"/>
    <property type="match status" value="1"/>
</dbReference>
<feature type="transmembrane region" description="Helical" evidence="9">
    <location>
        <begin position="486"/>
        <end position="506"/>
    </location>
</feature>
<evidence type="ECO:0000313" key="11">
    <source>
        <dbReference type="Proteomes" id="UP000317238"/>
    </source>
</evidence>
<keyword evidence="5 9" id="KW-1133">Transmembrane helix</keyword>
<feature type="transmembrane region" description="Helical" evidence="9">
    <location>
        <begin position="460"/>
        <end position="480"/>
    </location>
</feature>
<protein>
    <submittedName>
        <fullName evidence="10">V-type ATP synthase subunit I</fullName>
    </submittedName>
</protein>
<dbReference type="AlphaFoldDB" id="A0A5C5Y2T8"/>
<feature type="transmembrane region" description="Helical" evidence="9">
    <location>
        <begin position="325"/>
        <end position="350"/>
    </location>
</feature>
<reference evidence="10 11" key="1">
    <citation type="submission" date="2019-02" db="EMBL/GenBank/DDBJ databases">
        <title>Deep-cultivation of Planctomycetes and their phenomic and genomic characterization uncovers novel biology.</title>
        <authorList>
            <person name="Wiegand S."/>
            <person name="Jogler M."/>
            <person name="Boedeker C."/>
            <person name="Pinto D."/>
            <person name="Vollmers J."/>
            <person name="Rivas-Marin E."/>
            <person name="Kohn T."/>
            <person name="Peeters S.H."/>
            <person name="Heuer A."/>
            <person name="Rast P."/>
            <person name="Oberbeckmann S."/>
            <person name="Bunk B."/>
            <person name="Jeske O."/>
            <person name="Meyerdierks A."/>
            <person name="Storesund J.E."/>
            <person name="Kallscheuer N."/>
            <person name="Luecker S."/>
            <person name="Lage O.M."/>
            <person name="Pohl T."/>
            <person name="Merkel B.J."/>
            <person name="Hornburger P."/>
            <person name="Mueller R.-W."/>
            <person name="Bruemmer F."/>
            <person name="Labrenz M."/>
            <person name="Spormann A.M."/>
            <person name="Op Den Camp H."/>
            <person name="Overmann J."/>
            <person name="Amann R."/>
            <person name="Jetten M.S.M."/>
            <person name="Mascher T."/>
            <person name="Medema M.H."/>
            <person name="Devos D.P."/>
            <person name="Kaster A.-K."/>
            <person name="Ovreas L."/>
            <person name="Rohde M."/>
            <person name="Galperin M.Y."/>
            <person name="Jogler C."/>
        </authorList>
    </citation>
    <scope>NUCLEOTIDE SEQUENCE [LARGE SCALE GENOMIC DNA]</scope>
    <source>
        <strain evidence="10 11">Pan14r</strain>
    </source>
</reference>
<dbReference type="GO" id="GO:0016471">
    <property type="term" value="C:vacuolar proton-transporting V-type ATPase complex"/>
    <property type="evidence" value="ECO:0007669"/>
    <property type="project" value="TreeGrafter"/>
</dbReference>
<evidence type="ECO:0000313" key="10">
    <source>
        <dbReference type="EMBL" id="TWT69987.1"/>
    </source>
</evidence>
<dbReference type="PANTHER" id="PTHR11629">
    <property type="entry name" value="VACUOLAR PROTON ATPASES"/>
    <property type="match status" value="1"/>
</dbReference>
<comment type="similarity">
    <text evidence="2">Belongs to the V-ATPase 116 kDa subunit family.</text>
</comment>
<feature type="transmembrane region" description="Helical" evidence="9">
    <location>
        <begin position="536"/>
        <end position="557"/>
    </location>
</feature>
<organism evidence="10 11">
    <name type="scientific">Crateriforma conspicua</name>
    <dbReference type="NCBI Taxonomy" id="2527996"/>
    <lineage>
        <taxon>Bacteria</taxon>
        <taxon>Pseudomonadati</taxon>
        <taxon>Planctomycetota</taxon>
        <taxon>Planctomycetia</taxon>
        <taxon>Planctomycetales</taxon>
        <taxon>Planctomycetaceae</taxon>
        <taxon>Crateriforma</taxon>
    </lineage>
</organism>
<evidence type="ECO:0000256" key="2">
    <source>
        <dbReference type="ARBA" id="ARBA00009904"/>
    </source>
</evidence>
<keyword evidence="11" id="KW-1185">Reference proteome</keyword>
<feature type="transmembrane region" description="Helical" evidence="9">
    <location>
        <begin position="387"/>
        <end position="408"/>
    </location>
</feature>
<dbReference type="GO" id="GO:0033179">
    <property type="term" value="C:proton-transporting V-type ATPase, V0 domain"/>
    <property type="evidence" value="ECO:0007669"/>
    <property type="project" value="InterPro"/>
</dbReference>
<keyword evidence="3" id="KW-0813">Transport</keyword>
<comment type="subcellular location">
    <subcellularLocation>
        <location evidence="1">Membrane</location>
        <topology evidence="1">Multi-pass membrane protein</topology>
    </subcellularLocation>
</comment>
<evidence type="ECO:0000256" key="5">
    <source>
        <dbReference type="ARBA" id="ARBA00022989"/>
    </source>
</evidence>